<sequence length="49" mass="5291">MQKSDSYVKSLSVANKQINAQESLIQGAGGVIHTKNSVENETSCSIYCE</sequence>
<evidence type="ECO:0000313" key="2">
    <source>
        <dbReference type="Proteomes" id="UP000010319"/>
    </source>
</evidence>
<dbReference type="EMBL" id="AALC02000027">
    <property type="protein sequence ID" value="EEQ06435.1"/>
    <property type="molecule type" value="Genomic_DNA"/>
</dbReference>
<dbReference type="Proteomes" id="UP000010319">
    <property type="component" value="Unassembled WGS sequence"/>
</dbReference>
<organism evidence="1 2">
    <name type="scientific">Yersinia bercovieri ATCC 43970</name>
    <dbReference type="NCBI Taxonomy" id="349968"/>
    <lineage>
        <taxon>Bacteria</taxon>
        <taxon>Pseudomonadati</taxon>
        <taxon>Pseudomonadota</taxon>
        <taxon>Gammaproteobacteria</taxon>
        <taxon>Enterobacterales</taxon>
        <taxon>Yersiniaceae</taxon>
        <taxon>Yersinia</taxon>
    </lineage>
</organism>
<evidence type="ECO:0000313" key="1">
    <source>
        <dbReference type="EMBL" id="EEQ06435.1"/>
    </source>
</evidence>
<proteinExistence type="predicted"/>
<reference evidence="1" key="1">
    <citation type="submission" date="2008-12" db="EMBL/GenBank/DDBJ databases">
        <title>Annotation of the Yersinia bercovieri ATCC 43970 genome.</title>
        <authorList>
            <person name="Read T.D."/>
            <person name="Akmal A."/>
            <person name="Bishop-Lilly K."/>
            <person name="Chen P.E."/>
            <person name="Cook C."/>
            <person name="Kiley M.P."/>
            <person name="Lentz S."/>
            <person name="Mateczun A."/>
            <person name="Nagarajan N."/>
            <person name="Nolan N."/>
            <person name="Osborne B.I."/>
            <person name="Pop M."/>
            <person name="Sozhamannan S."/>
            <person name="Stewart A.C."/>
            <person name="Sulakvelidze A."/>
            <person name="Thomason B."/>
            <person name="Willner K."/>
            <person name="Zwick M.E."/>
        </authorList>
    </citation>
    <scope>NUCLEOTIDE SEQUENCE [LARGE SCALE GENOMIC DNA]</scope>
    <source>
        <strain evidence="1">ATCC 43970</strain>
    </source>
</reference>
<comment type="caution">
    <text evidence="1">The sequence shown here is derived from an EMBL/GenBank/DDBJ whole genome shotgun (WGS) entry which is preliminary data.</text>
</comment>
<name>A0ABM9XYC9_YERBE</name>
<protein>
    <submittedName>
        <fullName evidence="1">Uncharacterized protein</fullName>
    </submittedName>
</protein>
<keyword evidence="2" id="KW-1185">Reference proteome</keyword>
<accession>A0ABM9XYC9</accession>
<gene>
    <name evidence="1" type="ORF">yberc0001_28000</name>
</gene>